<dbReference type="SUPFAM" id="SSF88659">
    <property type="entry name" value="Sigma3 and sigma4 domains of RNA polymerase sigma factors"/>
    <property type="match status" value="1"/>
</dbReference>
<dbReference type="GO" id="GO:0006352">
    <property type="term" value="P:DNA-templated transcription initiation"/>
    <property type="evidence" value="ECO:0007669"/>
    <property type="project" value="InterPro"/>
</dbReference>
<dbReference type="SUPFAM" id="SSF88946">
    <property type="entry name" value="Sigma2 domain of RNA polymerase sigma factors"/>
    <property type="match status" value="1"/>
</dbReference>
<dbReference type="AlphaFoldDB" id="A0A839F2U7"/>
<dbReference type="InterPro" id="IPR046531">
    <property type="entry name" value="DUF6596"/>
</dbReference>
<name>A0A839F2U7_9GAMM</name>
<dbReference type="EMBL" id="JACGXL010000001">
    <property type="protein sequence ID" value="MBA8886614.1"/>
    <property type="molecule type" value="Genomic_DNA"/>
</dbReference>
<sequence length="420" mass="44767">MGEVGDTAIAGTAARATAEAVAARSYGRLVAFLAVRTRDVAAAEDALSDAFATALAEWPHRGCPANPEAWLLTVARRRLVDGARRRQVGDAVLAELQQLAEHVVDAHDEAPIPDQRLALLFACAHPAIDAGVRAPLMLQTVLGLDAKRIAAAFLTSAAAMGKRLGRAKEKIREAGIPLRIPERTELPARLDAVLAAIYAAFTDGWCEPTGSDATRRDLADEAIFLARVVVELLPGDAEALGLLACMLHAHARRAARRSADGDYVPLHAQDVAHWDAPMTAEAEALLRRASTLRRIGRFQLEAALQSAHVERRRRACDNAAAILQLHDALAMLAPSPVAAINRALAVADVHGPTAGLAALPDSAADARIAGYQPYWAARADLLARSGENEEACAACDMAIALETDEAVRRFLRARRDALGR</sequence>
<proteinExistence type="predicted"/>
<evidence type="ECO:0000259" key="1">
    <source>
        <dbReference type="Pfam" id="PF04542"/>
    </source>
</evidence>
<keyword evidence="4" id="KW-1185">Reference proteome</keyword>
<evidence type="ECO:0000313" key="3">
    <source>
        <dbReference type="EMBL" id="MBA8886614.1"/>
    </source>
</evidence>
<dbReference type="PANTHER" id="PTHR47756">
    <property type="entry name" value="BLL6612 PROTEIN-RELATED"/>
    <property type="match status" value="1"/>
</dbReference>
<dbReference type="Proteomes" id="UP000550401">
    <property type="component" value="Unassembled WGS sequence"/>
</dbReference>
<dbReference type="Pfam" id="PF20239">
    <property type="entry name" value="DUF6596"/>
    <property type="match status" value="1"/>
</dbReference>
<dbReference type="InterPro" id="IPR007627">
    <property type="entry name" value="RNA_pol_sigma70_r2"/>
</dbReference>
<evidence type="ECO:0000313" key="4">
    <source>
        <dbReference type="Proteomes" id="UP000550401"/>
    </source>
</evidence>
<comment type="caution">
    <text evidence="3">The sequence shown here is derived from an EMBL/GenBank/DDBJ whole genome shotgun (WGS) entry which is preliminary data.</text>
</comment>
<reference evidence="3 4" key="1">
    <citation type="submission" date="2020-07" db="EMBL/GenBank/DDBJ databases">
        <title>Genomic Encyclopedia of Type Strains, Phase IV (KMG-V): Genome sequencing to study the core and pangenomes of soil and plant-associated prokaryotes.</title>
        <authorList>
            <person name="Whitman W."/>
        </authorList>
    </citation>
    <scope>NUCLEOTIDE SEQUENCE [LARGE SCALE GENOMIC DNA]</scope>
    <source>
        <strain evidence="3 4">RH2WT43</strain>
    </source>
</reference>
<dbReference type="InterPro" id="IPR013325">
    <property type="entry name" value="RNA_pol_sigma_r2"/>
</dbReference>
<dbReference type="Pfam" id="PF04542">
    <property type="entry name" value="Sigma70_r2"/>
    <property type="match status" value="1"/>
</dbReference>
<protein>
    <submittedName>
        <fullName evidence="3">RNA polymerase sigma-70 factor (ECF subfamily)</fullName>
    </submittedName>
</protein>
<dbReference type="RefSeq" id="WP_310735131.1">
    <property type="nucleotide sequence ID" value="NZ_JACGXL010000001.1"/>
</dbReference>
<dbReference type="Gene3D" id="1.10.1740.10">
    <property type="match status" value="1"/>
</dbReference>
<organism evidence="3 4">
    <name type="scientific">Dokdonella fugitiva</name>
    <dbReference type="NCBI Taxonomy" id="328517"/>
    <lineage>
        <taxon>Bacteria</taxon>
        <taxon>Pseudomonadati</taxon>
        <taxon>Pseudomonadota</taxon>
        <taxon>Gammaproteobacteria</taxon>
        <taxon>Lysobacterales</taxon>
        <taxon>Rhodanobacteraceae</taxon>
        <taxon>Dokdonella</taxon>
    </lineage>
</organism>
<evidence type="ECO:0000259" key="2">
    <source>
        <dbReference type="Pfam" id="PF20239"/>
    </source>
</evidence>
<feature type="domain" description="RNA polymerase sigma-70 region 2" evidence="1">
    <location>
        <begin position="24"/>
        <end position="87"/>
    </location>
</feature>
<dbReference type="GO" id="GO:0003700">
    <property type="term" value="F:DNA-binding transcription factor activity"/>
    <property type="evidence" value="ECO:0007669"/>
    <property type="project" value="InterPro"/>
</dbReference>
<dbReference type="InterPro" id="IPR013324">
    <property type="entry name" value="RNA_pol_sigma_r3/r4-like"/>
</dbReference>
<accession>A0A839F2U7</accession>
<dbReference type="PANTHER" id="PTHR47756:SF2">
    <property type="entry name" value="BLL6612 PROTEIN"/>
    <property type="match status" value="1"/>
</dbReference>
<gene>
    <name evidence="3" type="ORF">FHW12_000805</name>
</gene>
<feature type="domain" description="DUF6596" evidence="2">
    <location>
        <begin position="189"/>
        <end position="289"/>
    </location>
</feature>